<dbReference type="InterPro" id="IPR036390">
    <property type="entry name" value="WH_DNA-bd_sf"/>
</dbReference>
<evidence type="ECO:0000256" key="2">
    <source>
        <dbReference type="ARBA" id="ARBA00023015"/>
    </source>
</evidence>
<dbReference type="CDD" id="cd08414">
    <property type="entry name" value="PBP2_LTTR_aromatics_like"/>
    <property type="match status" value="1"/>
</dbReference>
<dbReference type="EMBL" id="WTVS01000102">
    <property type="protein sequence ID" value="NMG00825.1"/>
    <property type="molecule type" value="Genomic_DNA"/>
</dbReference>
<dbReference type="PANTHER" id="PTHR30346:SF0">
    <property type="entry name" value="HCA OPERON TRANSCRIPTIONAL ACTIVATOR HCAR"/>
    <property type="match status" value="1"/>
</dbReference>
<dbReference type="RefSeq" id="WP_169143334.1">
    <property type="nucleotide sequence ID" value="NZ_WTVS01000102.1"/>
</dbReference>
<evidence type="ECO:0000313" key="6">
    <source>
        <dbReference type="EMBL" id="NMG00825.1"/>
    </source>
</evidence>
<dbReference type="Gene3D" id="3.40.190.10">
    <property type="entry name" value="Periplasmic binding protein-like II"/>
    <property type="match status" value="2"/>
</dbReference>
<evidence type="ECO:0000259" key="5">
    <source>
        <dbReference type="PROSITE" id="PS50931"/>
    </source>
</evidence>
<evidence type="ECO:0000256" key="1">
    <source>
        <dbReference type="ARBA" id="ARBA00009437"/>
    </source>
</evidence>
<keyword evidence="2" id="KW-0805">Transcription regulation</keyword>
<evidence type="ECO:0000256" key="4">
    <source>
        <dbReference type="ARBA" id="ARBA00023163"/>
    </source>
</evidence>
<dbReference type="Gene3D" id="1.10.10.10">
    <property type="entry name" value="Winged helix-like DNA-binding domain superfamily/Winged helix DNA-binding domain"/>
    <property type="match status" value="1"/>
</dbReference>
<proteinExistence type="inferred from homology"/>
<feature type="domain" description="HTH lysR-type" evidence="5">
    <location>
        <begin position="3"/>
        <end position="60"/>
    </location>
</feature>
<name>A0ABX1NN93_9RHOO</name>
<dbReference type="InterPro" id="IPR036388">
    <property type="entry name" value="WH-like_DNA-bd_sf"/>
</dbReference>
<comment type="similarity">
    <text evidence="1">Belongs to the LysR transcriptional regulatory family.</text>
</comment>
<dbReference type="SUPFAM" id="SSF46785">
    <property type="entry name" value="Winged helix' DNA-binding domain"/>
    <property type="match status" value="1"/>
</dbReference>
<keyword evidence="4" id="KW-0804">Transcription</keyword>
<dbReference type="InterPro" id="IPR005119">
    <property type="entry name" value="LysR_subst-bd"/>
</dbReference>
<comment type="caution">
    <text evidence="6">The sequence shown here is derived from an EMBL/GenBank/DDBJ whole genome shotgun (WGS) entry which is preliminary data.</text>
</comment>
<accession>A0ABX1NN93</accession>
<dbReference type="PRINTS" id="PR00039">
    <property type="entry name" value="HTHLYSR"/>
</dbReference>
<evidence type="ECO:0000313" key="7">
    <source>
        <dbReference type="Proteomes" id="UP000634522"/>
    </source>
</evidence>
<sequence length="305" mass="34115">MRFEIRHMRAFIAVAEELQFRPAAERLHMTQSALTRTIQHLEEAVGAELLSRTTRVVQLTEAGRTFLYECRLALGHIEKASLLAQAAADGKVGYLRIAYMDFAINGKLPMIIEKFLHTHPGIKVELFHFPSSKQKEALLESRIDVGFLIGPFESPSVRQLLVAREELVVLLPAAHPLVDKPSISIRDLANEKFILGSKDSWEAFRAHFFALCHAANFSPLIAQEASTSDGIFGLVAANIGVALYARCAENILRKGLVIRPLAGRHKPLETLVCWRKDIPTPTVDRFAQFLHDNADEFGIAQETRE</sequence>
<keyword evidence="3" id="KW-0238">DNA-binding</keyword>
<dbReference type="PROSITE" id="PS50931">
    <property type="entry name" value="HTH_LYSR"/>
    <property type="match status" value="1"/>
</dbReference>
<keyword evidence="7" id="KW-1185">Reference proteome</keyword>
<protein>
    <submittedName>
        <fullName evidence="6">LysR family transcriptional regulator</fullName>
    </submittedName>
</protein>
<dbReference type="Pfam" id="PF03466">
    <property type="entry name" value="LysR_substrate"/>
    <property type="match status" value="1"/>
</dbReference>
<dbReference type="Proteomes" id="UP000634522">
    <property type="component" value="Unassembled WGS sequence"/>
</dbReference>
<dbReference type="InterPro" id="IPR000847">
    <property type="entry name" value="LysR_HTH_N"/>
</dbReference>
<gene>
    <name evidence="6" type="ORF">GPA27_25925</name>
</gene>
<dbReference type="PANTHER" id="PTHR30346">
    <property type="entry name" value="TRANSCRIPTIONAL DUAL REGULATOR HCAR-RELATED"/>
    <property type="match status" value="1"/>
</dbReference>
<reference evidence="6 7" key="1">
    <citation type="submission" date="2019-12" db="EMBL/GenBank/DDBJ databases">
        <title>Comparative genomics gives insights into the taxonomy of the Azoarcus-Aromatoleum group and reveals separate origins of nif in the plant-associated Azoarcus and non-plant-associated Aromatoleum sub-groups.</title>
        <authorList>
            <person name="Lafos M."/>
            <person name="Maluk M."/>
            <person name="Batista M."/>
            <person name="Junghare M."/>
            <person name="Carmona M."/>
            <person name="Faoro H."/>
            <person name="Cruz L.M."/>
            <person name="Battistoni F."/>
            <person name="De Souza E."/>
            <person name="Pedrosa F."/>
            <person name="Chen W.-M."/>
            <person name="Poole P.S."/>
            <person name="Dixon R.A."/>
            <person name="James E.K."/>
        </authorList>
    </citation>
    <scope>NUCLEOTIDE SEQUENCE [LARGE SCALE GENOMIC DNA]</scope>
    <source>
        <strain evidence="6 7">T</strain>
    </source>
</reference>
<evidence type="ECO:0000256" key="3">
    <source>
        <dbReference type="ARBA" id="ARBA00023125"/>
    </source>
</evidence>
<organism evidence="6 7">
    <name type="scientific">Aromatoleum toluolicum</name>
    <dbReference type="NCBI Taxonomy" id="90060"/>
    <lineage>
        <taxon>Bacteria</taxon>
        <taxon>Pseudomonadati</taxon>
        <taxon>Pseudomonadota</taxon>
        <taxon>Betaproteobacteria</taxon>
        <taxon>Rhodocyclales</taxon>
        <taxon>Rhodocyclaceae</taxon>
        <taxon>Aromatoleum</taxon>
    </lineage>
</organism>
<dbReference type="Pfam" id="PF00126">
    <property type="entry name" value="HTH_1"/>
    <property type="match status" value="1"/>
</dbReference>
<dbReference type="SUPFAM" id="SSF53850">
    <property type="entry name" value="Periplasmic binding protein-like II"/>
    <property type="match status" value="1"/>
</dbReference>